<feature type="chain" id="PRO_5026021502" evidence="1">
    <location>
        <begin position="18"/>
        <end position="287"/>
    </location>
</feature>
<evidence type="ECO:0000313" key="2">
    <source>
        <dbReference type="EMBL" id="CAB3262638.1"/>
    </source>
</evidence>
<reference evidence="2" key="1">
    <citation type="submission" date="2020-04" db="EMBL/GenBank/DDBJ databases">
        <authorList>
            <person name="Neveu A P."/>
        </authorList>
    </citation>
    <scope>NUCLEOTIDE SEQUENCE</scope>
    <source>
        <tissue evidence="2">Whole embryo</tissue>
    </source>
</reference>
<feature type="signal peptide" evidence="1">
    <location>
        <begin position="1"/>
        <end position="17"/>
    </location>
</feature>
<gene>
    <name evidence="2" type="primary">LOC100181165</name>
</gene>
<accession>A0A6F9DI26</accession>
<evidence type="ECO:0000256" key="1">
    <source>
        <dbReference type="SAM" id="SignalP"/>
    </source>
</evidence>
<proteinExistence type="evidence at transcript level"/>
<name>A0A6F9DI26_9ASCI</name>
<sequence length="287" mass="32456">MLYVFLICACLFSSAQSMCYKYEPLYRNWTGSTSLSLVKISTENICRKAAQCSPHQAPRFGSLDICPLETLKPQPTPHISHGNNKQFYMNDFGGIDLNEIKFSTSNEQSFKSYTKEQTAQTPKPTEADLPVFTAMCFLVDDWSMCPRDSNVTNEDTTDDSPVPPLQYCYIMQRHEVDDDGICNMTLAPNEILKDLLHDDTEIATSNRNLVLFRINPVDEKCYVSNSTSMTSAEIDRCFPEDEKFEAMVELDQPTCDLAEKADGNNSTLKSNFSLKSIFLDRFQCGPL</sequence>
<dbReference type="AlphaFoldDB" id="A0A6F9DI26"/>
<dbReference type="EMBL" id="LR786776">
    <property type="protein sequence ID" value="CAB3262638.1"/>
    <property type="molecule type" value="mRNA"/>
</dbReference>
<protein>
    <submittedName>
        <fullName evidence="2">Uncharacterized protein LOC100181165</fullName>
    </submittedName>
</protein>
<keyword evidence="1" id="KW-0732">Signal</keyword>
<organism evidence="2">
    <name type="scientific">Phallusia mammillata</name>
    <dbReference type="NCBI Taxonomy" id="59560"/>
    <lineage>
        <taxon>Eukaryota</taxon>
        <taxon>Metazoa</taxon>
        <taxon>Chordata</taxon>
        <taxon>Tunicata</taxon>
        <taxon>Ascidiacea</taxon>
        <taxon>Phlebobranchia</taxon>
        <taxon>Ascidiidae</taxon>
        <taxon>Phallusia</taxon>
    </lineage>
</organism>